<protein>
    <recommendedName>
        <fullName evidence="4">Tip attachment protein J domain-containing protein</fullName>
    </recommendedName>
</protein>
<organism evidence="2 3">
    <name type="scientific">Hyphococcus flavus</name>
    <dbReference type="NCBI Taxonomy" id="1866326"/>
    <lineage>
        <taxon>Bacteria</taxon>
        <taxon>Pseudomonadati</taxon>
        <taxon>Pseudomonadota</taxon>
        <taxon>Alphaproteobacteria</taxon>
        <taxon>Parvularculales</taxon>
        <taxon>Parvularculaceae</taxon>
        <taxon>Hyphococcus</taxon>
    </lineage>
</organism>
<proteinExistence type="predicted"/>
<gene>
    <name evidence="2" type="ORF">PUV54_00060</name>
</gene>
<dbReference type="AlphaFoldDB" id="A0AAF0CH77"/>
<feature type="region of interest" description="Disordered" evidence="1">
    <location>
        <begin position="621"/>
        <end position="656"/>
    </location>
</feature>
<dbReference type="RefSeq" id="WP_274493474.1">
    <property type="nucleotide sequence ID" value="NZ_CP118166.1"/>
</dbReference>
<accession>A0AAF0CH77</accession>
<dbReference type="Proteomes" id="UP001214043">
    <property type="component" value="Chromosome"/>
</dbReference>
<evidence type="ECO:0000256" key="1">
    <source>
        <dbReference type="SAM" id="MobiDB-lite"/>
    </source>
</evidence>
<keyword evidence="3" id="KW-1185">Reference proteome</keyword>
<evidence type="ECO:0000313" key="2">
    <source>
        <dbReference type="EMBL" id="WDI31587.1"/>
    </source>
</evidence>
<dbReference type="KEGG" id="hfl:PUV54_00060"/>
<evidence type="ECO:0008006" key="4">
    <source>
        <dbReference type="Google" id="ProtNLM"/>
    </source>
</evidence>
<evidence type="ECO:0000313" key="3">
    <source>
        <dbReference type="Proteomes" id="UP001214043"/>
    </source>
</evidence>
<name>A0AAF0CH77_9PROT</name>
<dbReference type="EMBL" id="CP118166">
    <property type="protein sequence ID" value="WDI31587.1"/>
    <property type="molecule type" value="Genomic_DNA"/>
</dbReference>
<sequence length="776" mass="82286">MGKVLKVVGTVLAVAGFVAATIATFGGSAALAGVLGVTTTTLSTITTAVTIGGAVAGALGAALTKGPKLEDIGANARGQAFVDPNALGGYAFGETAVPAAIIFEENYGDESELVANVAAHCWHEIDSYQSLHVDGELVSFSGDAATGDYAGVLTWKRKTGASGQTAISLPSTVWPSDAEGAGVAHSAFVWNFKDQDILTGGVPTRLTIRVRGALLYDPRLDTTAGGSGSHRYDDPSTWEYNDGNAALVLLRYVIGERAANGDIIWGVGEPQTDVDLASFIAAANVCDETRDGVPRYRLGGYFPTTNNHEAFFDQWEASTGGKVAIIGGKRFCWVPHDDLTSMDTITDADILRDGGVSHQAGPDPRQLINTVRGRYISAADLFQGAPYPEVEESALVSDDGGRRIQTIDYGWVQDIETCERLARYAIKRSRYGRLWTLAMGWKGVLYDPFTVVTLNISETDYEDQLARIIDKTVSIDGVSIVTFQEEDASIYDDTPALGTPPAKSTIPNRVDRIGTYTPRLFDGTSIDEIISSGRDKTLADGVMAEQSGGETGRTLAIGAADGFVRDGDSVSFSQDWDAPPIVRFGAGGLSHSSGLSEPQQQVYRALNLTKSGFTASLKLKSTGSGGTTSYDDGPGSLVGGTPGWQIEKSSDDEDTNDNYEFEFSVNANDGEIVEGEPVVGMVSVGFYTRTLSGGAWVKRDQKQYNVSGTYIHSITVDGLDSDSAFGIHRESGALPANDVTAFIEVRYEKTTINEVTATPAGASSVPYWLIGNAEGV</sequence>
<reference evidence="2" key="1">
    <citation type="submission" date="2023-02" db="EMBL/GenBank/DDBJ databases">
        <title>Genome sequence of Hyphococcus flavus.</title>
        <authorList>
            <person name="Rong J.-C."/>
            <person name="Zhao Q."/>
            <person name="Yi M."/>
            <person name="Wu J.-Y."/>
        </authorList>
    </citation>
    <scope>NUCLEOTIDE SEQUENCE</scope>
    <source>
        <strain evidence="2">MCCC 1K03223</strain>
    </source>
</reference>